<feature type="coiled-coil region" evidence="1">
    <location>
        <begin position="39"/>
        <end position="146"/>
    </location>
</feature>
<dbReference type="STRING" id="2094558.A0A314UVF9"/>
<keyword evidence="1" id="KW-0175">Coiled coil</keyword>
<sequence>MDKLELSNALVRKLQLQFEALANRPEISSVAGENYAQQHRELFSDLNQLEMELQQLTSKNQDLAGQIMEFEKVTEELRRCNLSMAAMSEEKEALMISLQDKTEESSKLAQELNSLQGSLLSLHDDLQTERNLRDKLESTITDLTSQLNEKHCQLLGFDGQKAEVVYLKQLLSDLELEKSRVSGLLLDSEECLKDVREESSSVSSLEAQLSEMHEFSIAADVGLTFTKTQYETRIEEIGRCNLTIAALSEEKEALMTSIQDKTEESSKLALELKYLQGSLLSLHDELQIERNLREKLESAITDLTSQLNEKHFQLLGFDQQKAELVHLKQLVSDLELEKSRVSRLLFDSEECLKDVRQECSFISALEAQLSEMHEFSIAADVGLTFTKTQFETRIEELGRCNLTIAGLSEEKEALMVSLHDKTEESSKLVLKLNSLQGSLFSLHDELQIERNLRDKLEGTITDLTSRLNEKNNQLLDFDHQKAELVHLKQIALEAQLSEMHEFSIAADVGLTFAKTQYRAMIEELGQKLQFSDSHVSELCNNHLNVENMLNKCLASERHCLEENTKLMASLSSLKSELEASSAQNRILLDTNSAMRTELEEYKKRAENVEGVFHVDNSQSVLEIERLESTLMTSEEEIDNLIFSKEALEVKVLVLKAKLDEQCAQITLLEGYKDELIMLRNKCSELTQRLAEQVLKTEEFKNLSIHFKELKDRAYAEGLHAHDKREPEGPPVAMQESLRIAFIKEQYETKLQELKQQLAMCKKHSEEMLMKLQDAINEVENRKRSEATHVKRNEELGMRILELESDLHSVLSEKREIMKAYDLMKAEKECSLISLECCKEEKQQLEASLQKCNEEMAKIGLELTSTKDLLESSSASINNQREGNGSLLKADYISDDPVVEKVRHKKLTSGVQSSIVREDPLAKFSELDLANCEAADPECLNSIDEVDQSNGLINIHSEQDDLVSRGVNGIASVVPSKQKDVLNCDIKHLVLANEHFKAQSLKSSMDNLNKELERMKHENLLLPIDDHHFDPNFSGVQRELMQLNKVNEELGSIFPLFNEFSCSGNALERVLALEVELAEALQAKKKSTFQFQSSFVKQHSDEEAVFHSFRDINELIKDMLDLKGRYATVETELKEMHDRYSQLSLQFAEVEGERQKLMMTLKNVRASKKALYLNHPQHPHFWTLHNSHRAILSCA</sequence>
<feature type="coiled-coil region" evidence="1">
    <location>
        <begin position="743"/>
        <end position="781"/>
    </location>
</feature>
<dbReference type="PANTHER" id="PTHR34452:SF1">
    <property type="entry name" value="SPORULATION-SPECIFIC PROTEIN"/>
    <property type="match status" value="1"/>
</dbReference>
<evidence type="ECO:0000256" key="1">
    <source>
        <dbReference type="SAM" id="Coils"/>
    </source>
</evidence>
<feature type="coiled-coil region" evidence="1">
    <location>
        <begin position="244"/>
        <end position="337"/>
    </location>
</feature>
<dbReference type="EMBL" id="PJQY01002956">
    <property type="protein sequence ID" value="PQM41493.1"/>
    <property type="molecule type" value="Genomic_DNA"/>
</dbReference>
<gene>
    <name evidence="2" type="ORF">Pyn_20644</name>
</gene>
<protein>
    <submittedName>
        <fullName evidence="2">Early endosome antigen 1</fullName>
    </submittedName>
</protein>
<proteinExistence type="predicted"/>
<name>A0A314UVF9_PRUYE</name>
<dbReference type="AlphaFoldDB" id="A0A314UVF9"/>
<reference evidence="2 3" key="1">
    <citation type="submission" date="2018-02" db="EMBL/GenBank/DDBJ databases">
        <title>Draft genome of wild Prunus yedoensis var. nudiflora.</title>
        <authorList>
            <person name="Baek S."/>
            <person name="Kim J.-H."/>
            <person name="Choi K."/>
            <person name="Kim G.-B."/>
            <person name="Cho A."/>
            <person name="Jang H."/>
            <person name="Shin C.-H."/>
            <person name="Yu H.-J."/>
            <person name="Mun J.-H."/>
        </authorList>
    </citation>
    <scope>NUCLEOTIDE SEQUENCE [LARGE SCALE GENOMIC DNA]</scope>
    <source>
        <strain evidence="3">cv. Jeju island</strain>
        <tissue evidence="2">Leaf</tissue>
    </source>
</reference>
<dbReference type="PANTHER" id="PTHR34452">
    <property type="entry name" value="MYOSIN HEAVY CHAIN-RELATED PROTEIN"/>
    <property type="match status" value="1"/>
</dbReference>
<evidence type="ECO:0000313" key="2">
    <source>
        <dbReference type="EMBL" id="PQM41493.1"/>
    </source>
</evidence>
<feature type="coiled-coil region" evidence="1">
    <location>
        <begin position="834"/>
        <end position="861"/>
    </location>
</feature>
<comment type="caution">
    <text evidence="2">The sequence shown here is derived from an EMBL/GenBank/DDBJ whole genome shotgun (WGS) entry which is preliminary data.</text>
</comment>
<dbReference type="Proteomes" id="UP000250321">
    <property type="component" value="Unassembled WGS sequence"/>
</dbReference>
<keyword evidence="3" id="KW-1185">Reference proteome</keyword>
<dbReference type="OrthoDB" id="2018427at2759"/>
<feature type="coiled-coil region" evidence="1">
    <location>
        <begin position="584"/>
        <end position="643"/>
    </location>
</feature>
<evidence type="ECO:0000313" key="3">
    <source>
        <dbReference type="Proteomes" id="UP000250321"/>
    </source>
</evidence>
<accession>A0A314UVF9</accession>
<organism evidence="2 3">
    <name type="scientific">Prunus yedoensis var. nudiflora</name>
    <dbReference type="NCBI Taxonomy" id="2094558"/>
    <lineage>
        <taxon>Eukaryota</taxon>
        <taxon>Viridiplantae</taxon>
        <taxon>Streptophyta</taxon>
        <taxon>Embryophyta</taxon>
        <taxon>Tracheophyta</taxon>
        <taxon>Spermatophyta</taxon>
        <taxon>Magnoliopsida</taxon>
        <taxon>eudicotyledons</taxon>
        <taxon>Gunneridae</taxon>
        <taxon>Pentapetalae</taxon>
        <taxon>rosids</taxon>
        <taxon>fabids</taxon>
        <taxon>Rosales</taxon>
        <taxon>Rosaceae</taxon>
        <taxon>Amygdaloideae</taxon>
        <taxon>Amygdaleae</taxon>
        <taxon>Prunus</taxon>
    </lineage>
</organism>